<evidence type="ECO:0008006" key="4">
    <source>
        <dbReference type="Google" id="ProtNLM"/>
    </source>
</evidence>
<keyword evidence="2" id="KW-0614">Plasmid</keyword>
<dbReference type="KEGG" id="sep:SE_p201"/>
<dbReference type="EMBL" id="AE015931">
    <property type="protein sequence ID" value="AAO06151.1"/>
    <property type="molecule type" value="Genomic_DNA"/>
</dbReference>
<keyword evidence="1" id="KW-0812">Transmembrane</keyword>
<keyword evidence="1" id="KW-1133">Transmembrane helix</keyword>
<protein>
    <recommendedName>
        <fullName evidence="4">DUF3139 domain-containing protein</fullName>
    </recommendedName>
</protein>
<geneLocation type="plasmid" evidence="2 3">
    <name>pSE-12228-02</name>
</geneLocation>
<dbReference type="HOGENOM" id="CLU_2262098_0_0_9"/>
<dbReference type="OrthoDB" id="9921575at2"/>
<name>A0A0H2VL11_STAES</name>
<gene>
    <name evidence="2" type="ordered locus">SE_p201</name>
</gene>
<keyword evidence="1" id="KW-0472">Membrane</keyword>
<dbReference type="RefSeq" id="WP_011117534.1">
    <property type="nucleotide sequence ID" value="NC_005007.1"/>
</dbReference>
<evidence type="ECO:0000313" key="2">
    <source>
        <dbReference type="EMBL" id="AAO06151.1"/>
    </source>
</evidence>
<accession>A0A0H2VL11</accession>
<reference evidence="2 3" key="1">
    <citation type="journal article" date="2003" name="Mol. Microbiol.">
        <title>Genome-based analysis of virulence genes in a non-biofilm-forming Staphylococcus epidermidis strain (ATCC 12228).</title>
        <authorList>
            <person name="Zhang Y.Q."/>
            <person name="Ren S.X."/>
            <person name="Li H.L."/>
            <person name="Wang Y.X."/>
            <person name="Fu G."/>
            <person name="Yang J."/>
            <person name="Qin Z.Q."/>
            <person name="Miao Y.G."/>
            <person name="Wang W.Y."/>
            <person name="Chen R.S."/>
            <person name="Shen Y."/>
            <person name="Chen Z."/>
            <person name="Yuan Z.H."/>
            <person name="Zhao G.P."/>
            <person name="Qu D."/>
            <person name="Danchin A."/>
            <person name="Wen Y.M."/>
        </authorList>
    </citation>
    <scope>NUCLEOTIDE SEQUENCE [LARGE SCALE GENOMIC DNA]</scope>
    <source>
        <strain evidence="3">ATCC 12228 / FDA PCI 1200</strain>
        <plasmid evidence="2 3">pSE-12228-02</plasmid>
    </source>
</reference>
<sequence>MKLKKVIVTVMFLLVIIFSLNIIIRFQYTESKVRSYLVNIEKKPKKIELKKRIGNLPGYRNYLIEYKEKDTTKYYYYDYKAKQVKGEEQIINGYSKDLKTKSQ</sequence>
<proteinExistence type="predicted"/>
<dbReference type="Proteomes" id="UP000001411">
    <property type="component" value="Plasmid pSE-12228-02"/>
</dbReference>
<feature type="transmembrane region" description="Helical" evidence="1">
    <location>
        <begin position="6"/>
        <end position="24"/>
    </location>
</feature>
<evidence type="ECO:0000313" key="3">
    <source>
        <dbReference type="Proteomes" id="UP000001411"/>
    </source>
</evidence>
<organism evidence="2 3">
    <name type="scientific">Staphylococcus epidermidis (strain ATCC 12228 / FDA PCI 1200)</name>
    <dbReference type="NCBI Taxonomy" id="176280"/>
    <lineage>
        <taxon>Bacteria</taxon>
        <taxon>Bacillati</taxon>
        <taxon>Bacillota</taxon>
        <taxon>Bacilli</taxon>
        <taxon>Bacillales</taxon>
        <taxon>Staphylococcaceae</taxon>
        <taxon>Staphylococcus</taxon>
    </lineage>
</organism>
<evidence type="ECO:0000256" key="1">
    <source>
        <dbReference type="SAM" id="Phobius"/>
    </source>
</evidence>
<dbReference type="AlphaFoldDB" id="A0A0H2VL11"/>
<dbReference type="PATRIC" id="fig|176280.10.peg.2425"/>